<accession>A0A6C0IWK7</accession>
<organism evidence="1">
    <name type="scientific">viral metagenome</name>
    <dbReference type="NCBI Taxonomy" id="1070528"/>
    <lineage>
        <taxon>unclassified sequences</taxon>
        <taxon>metagenomes</taxon>
        <taxon>organismal metagenomes</taxon>
    </lineage>
</organism>
<dbReference type="AlphaFoldDB" id="A0A6C0IWK7"/>
<name>A0A6C0IWK7_9ZZZZ</name>
<reference evidence="1" key="1">
    <citation type="journal article" date="2020" name="Nature">
        <title>Giant virus diversity and host interactions through global metagenomics.</title>
        <authorList>
            <person name="Schulz F."/>
            <person name="Roux S."/>
            <person name="Paez-Espino D."/>
            <person name="Jungbluth S."/>
            <person name="Walsh D.A."/>
            <person name="Denef V.J."/>
            <person name="McMahon K.D."/>
            <person name="Konstantinidis K.T."/>
            <person name="Eloe-Fadrosh E.A."/>
            <person name="Kyrpides N.C."/>
            <person name="Woyke T."/>
        </authorList>
    </citation>
    <scope>NUCLEOTIDE SEQUENCE</scope>
    <source>
        <strain evidence="1">GVMAG-M-3300024302-11</strain>
    </source>
</reference>
<evidence type="ECO:0000313" key="1">
    <source>
        <dbReference type="EMBL" id="QHT96227.1"/>
    </source>
</evidence>
<sequence>MDNHQQDTFRVNLNINTLDSNDNNDNNNNNTTTNFIETTNFIDNLYKSIGNNTTTQILTLTTVSHLLIQTIRK</sequence>
<dbReference type="EMBL" id="MN740254">
    <property type="protein sequence ID" value="QHT96227.1"/>
    <property type="molecule type" value="Genomic_DNA"/>
</dbReference>
<protein>
    <submittedName>
        <fullName evidence="1">Uncharacterized protein</fullName>
    </submittedName>
</protein>
<proteinExistence type="predicted"/>